<dbReference type="AlphaFoldDB" id="A0A9X1WPD3"/>
<sequence length="183" mass="21131">MIHFYADSIELIDYRFSAASVFPSGTIRKDQIREALLDCFPPEIRTAAGEVLFVDAVYKDDLKQFALTNAIPVVKRVDTWGLLLEVFLDTEYSDESKEKDFQLLAACGISREEVNRIRHSVQDVMIAYNFKSMLWEWFHLGLYDLLSAYTGVLTGNGYKQGKKEFRKFYQDAMIIANKGIFRE</sequence>
<dbReference type="Proteomes" id="UP001139347">
    <property type="component" value="Unassembled WGS sequence"/>
</dbReference>
<reference evidence="1" key="1">
    <citation type="submission" date="2022-04" db="EMBL/GenBank/DDBJ databases">
        <title>Paenibacillus mangrovi sp. nov., a novel endophytic bacterium isolated from bark of Kandelia candel.</title>
        <authorList>
            <person name="Tuo L."/>
        </authorList>
    </citation>
    <scope>NUCLEOTIDE SEQUENCE</scope>
    <source>
        <strain evidence="1">KQZ6P-2</strain>
    </source>
</reference>
<keyword evidence="2" id="KW-1185">Reference proteome</keyword>
<dbReference type="EMBL" id="JALIRP010000001">
    <property type="protein sequence ID" value="MCJ8010790.1"/>
    <property type="molecule type" value="Genomic_DNA"/>
</dbReference>
<protein>
    <submittedName>
        <fullName evidence="1">Uncharacterized protein</fullName>
    </submittedName>
</protein>
<proteinExistence type="predicted"/>
<evidence type="ECO:0000313" key="2">
    <source>
        <dbReference type="Proteomes" id="UP001139347"/>
    </source>
</evidence>
<evidence type="ECO:0000313" key="1">
    <source>
        <dbReference type="EMBL" id="MCJ8010790.1"/>
    </source>
</evidence>
<comment type="caution">
    <text evidence="1">The sequence shown here is derived from an EMBL/GenBank/DDBJ whole genome shotgun (WGS) entry which is preliminary data.</text>
</comment>
<gene>
    <name evidence="1" type="ORF">MUG84_03405</name>
</gene>
<name>A0A9X1WPD3_9BACL</name>
<accession>A0A9X1WPD3</accession>
<organism evidence="1 2">
    <name type="scientific">Paenibacillus mangrovi</name>
    <dbReference type="NCBI Taxonomy" id="2931978"/>
    <lineage>
        <taxon>Bacteria</taxon>
        <taxon>Bacillati</taxon>
        <taxon>Bacillota</taxon>
        <taxon>Bacilli</taxon>
        <taxon>Bacillales</taxon>
        <taxon>Paenibacillaceae</taxon>
        <taxon>Paenibacillus</taxon>
    </lineage>
</organism>
<dbReference type="RefSeq" id="WP_244719914.1">
    <property type="nucleotide sequence ID" value="NZ_JALIRP010000001.1"/>
</dbReference>